<proteinExistence type="predicted"/>
<sequence length="353" mass="39695">MLYYDDLEVCNPLGTKDGITVEVNGQAVPLKGSLSLTSSDNLSSHLGGYKSPSGALHMCRNYMATSVDATKKFNEISFVLRTGETYSYHSSFLKGPLQNHAATTYGIARESILNNSKYFHVVDGLVPDVMHDVLEGCAPYVVKELLEYLISQHIVSLQELNNQIESFPYSKVDVRNRPTVIPSAVMSSSDHSVKQKAAQMWSLCRRLLLLMIGNRVSQTNPRWLNFLQVLDIMDIVLAPKLSQDDIACLSLLIEDHHSIFVQCGPLTRFLCMRYETSQIPLDNLAYESQLKLNFSNIKETLTRLNWIEVLGTLCHNASPSFAFVKQSDLPDHSVLSMYDKNNTNFISMKYIVL</sequence>
<name>A0A1X7T618_AMPQE</name>
<accession>A0A1X7T618</accession>
<dbReference type="AlphaFoldDB" id="A0A1X7T618"/>
<reference evidence="1" key="1">
    <citation type="submission" date="2017-05" db="UniProtKB">
        <authorList>
            <consortium name="EnsemblMetazoa"/>
        </authorList>
    </citation>
    <scope>IDENTIFICATION</scope>
</reference>
<protein>
    <submittedName>
        <fullName evidence="1">Uncharacterized protein</fullName>
    </submittedName>
</protein>
<organism evidence="1">
    <name type="scientific">Amphimedon queenslandica</name>
    <name type="common">Sponge</name>
    <dbReference type="NCBI Taxonomy" id="400682"/>
    <lineage>
        <taxon>Eukaryota</taxon>
        <taxon>Metazoa</taxon>
        <taxon>Porifera</taxon>
        <taxon>Demospongiae</taxon>
        <taxon>Heteroscleromorpha</taxon>
        <taxon>Haplosclerida</taxon>
        <taxon>Niphatidae</taxon>
        <taxon>Amphimedon</taxon>
    </lineage>
</organism>
<dbReference type="InParanoid" id="A0A1X7T618"/>
<dbReference type="EnsemblMetazoa" id="Aqu2.1.09825_001">
    <property type="protein sequence ID" value="Aqu2.1.09825_001"/>
    <property type="gene ID" value="Aqu2.1.09825"/>
</dbReference>
<dbReference type="OrthoDB" id="5982971at2759"/>
<evidence type="ECO:0000313" key="1">
    <source>
        <dbReference type="EnsemblMetazoa" id="Aqu2.1.09825_001"/>
    </source>
</evidence>